<feature type="non-terminal residue" evidence="1">
    <location>
        <position position="31"/>
    </location>
</feature>
<name>X1Q067_9ZZZZ</name>
<accession>X1Q067</accession>
<gene>
    <name evidence="1" type="ORF">S06H3_39436</name>
</gene>
<sequence>MGKEEYIIPEKFDTMKVTLVGAGGKMGLRLT</sequence>
<reference evidence="1" key="1">
    <citation type="journal article" date="2014" name="Front. Microbiol.">
        <title>High frequency of phylogenetically diverse reductive dehalogenase-homologous genes in deep subseafloor sedimentary metagenomes.</title>
        <authorList>
            <person name="Kawai M."/>
            <person name="Futagami T."/>
            <person name="Toyoda A."/>
            <person name="Takaki Y."/>
            <person name="Nishi S."/>
            <person name="Hori S."/>
            <person name="Arai W."/>
            <person name="Tsubouchi T."/>
            <person name="Morono Y."/>
            <person name="Uchiyama I."/>
            <person name="Ito T."/>
            <person name="Fujiyama A."/>
            <person name="Inagaki F."/>
            <person name="Takami H."/>
        </authorList>
    </citation>
    <scope>NUCLEOTIDE SEQUENCE</scope>
    <source>
        <strain evidence="1">Expedition CK06-06</strain>
    </source>
</reference>
<evidence type="ECO:0000313" key="1">
    <source>
        <dbReference type="EMBL" id="GAI44470.1"/>
    </source>
</evidence>
<comment type="caution">
    <text evidence="1">The sequence shown here is derived from an EMBL/GenBank/DDBJ whole genome shotgun (WGS) entry which is preliminary data.</text>
</comment>
<protein>
    <submittedName>
        <fullName evidence="1">Uncharacterized protein</fullName>
    </submittedName>
</protein>
<dbReference type="AlphaFoldDB" id="X1Q067"/>
<dbReference type="EMBL" id="BARV01024124">
    <property type="protein sequence ID" value="GAI44470.1"/>
    <property type="molecule type" value="Genomic_DNA"/>
</dbReference>
<organism evidence="1">
    <name type="scientific">marine sediment metagenome</name>
    <dbReference type="NCBI Taxonomy" id="412755"/>
    <lineage>
        <taxon>unclassified sequences</taxon>
        <taxon>metagenomes</taxon>
        <taxon>ecological metagenomes</taxon>
    </lineage>
</organism>
<proteinExistence type="predicted"/>